<dbReference type="SUPFAM" id="SSF81631">
    <property type="entry name" value="PAP/OAS1 substrate-binding domain"/>
    <property type="match status" value="1"/>
</dbReference>
<reference evidence="2" key="1">
    <citation type="journal article" date="2015" name="Genome Announc.">
        <title>Genome sequence of the AIDS-associated pathogen Penicillium marneffei (ATCC18224) and its near taxonomic relative Talaromyces stipitatus (ATCC10500).</title>
        <authorList>
            <person name="Nierman W.C."/>
            <person name="Fedorova-Abrams N.D."/>
            <person name="Andrianopoulos A."/>
        </authorList>
    </citation>
    <scope>NUCLEOTIDE SEQUENCE [LARGE SCALE GENOMIC DNA]</scope>
    <source>
        <strain evidence="2">ATCC 10500 / CBS 375.48 / QM 6759 / NRRL 1006</strain>
    </source>
</reference>
<dbReference type="GO" id="GO:0031123">
    <property type="term" value="P:RNA 3'-end processing"/>
    <property type="evidence" value="ECO:0007669"/>
    <property type="project" value="TreeGrafter"/>
</dbReference>
<dbReference type="HOGENOM" id="CLU_024447_0_0_1"/>
<dbReference type="RefSeq" id="XP_002486365.1">
    <property type="nucleotide sequence ID" value="XM_002486320.1"/>
</dbReference>
<protein>
    <recommendedName>
        <fullName evidence="3">Polynucleotide adenylyltransferase</fullName>
    </recommendedName>
</protein>
<dbReference type="EMBL" id="EQ962658">
    <property type="protein sequence ID" value="EED14127.1"/>
    <property type="molecule type" value="Genomic_DNA"/>
</dbReference>
<dbReference type="InterPro" id="IPR043519">
    <property type="entry name" value="NT_sf"/>
</dbReference>
<dbReference type="OrthoDB" id="273917at2759"/>
<gene>
    <name evidence="1" type="ORF">TSTA_103490</name>
</gene>
<dbReference type="InParanoid" id="B8MNN8"/>
<accession>B8MNN8</accession>
<organism evidence="1 2">
    <name type="scientific">Talaromyces stipitatus (strain ATCC 10500 / CBS 375.48 / QM 6759 / NRRL 1006)</name>
    <name type="common">Penicillium stipitatum</name>
    <dbReference type="NCBI Taxonomy" id="441959"/>
    <lineage>
        <taxon>Eukaryota</taxon>
        <taxon>Fungi</taxon>
        <taxon>Dikarya</taxon>
        <taxon>Ascomycota</taxon>
        <taxon>Pezizomycotina</taxon>
        <taxon>Eurotiomycetes</taxon>
        <taxon>Eurotiomycetidae</taxon>
        <taxon>Eurotiales</taxon>
        <taxon>Trichocomaceae</taxon>
        <taxon>Talaromyces</taxon>
        <taxon>Talaromyces sect. Talaromyces</taxon>
    </lineage>
</organism>
<dbReference type="Gene3D" id="1.10.1410.10">
    <property type="match status" value="1"/>
</dbReference>
<dbReference type="VEuPathDB" id="FungiDB:TSTA_103490"/>
<dbReference type="STRING" id="441959.B8MNN8"/>
<sequence length="519" mass="58398">MRFGRQTHSLQCLALGDSRSLLCDRGNGRSLFFSTSTPTINLRRGYSSQRIVPLINRRTRYPVIRNSLKKTLEAQRTVNRERLIRKVYNEPVEGVQDTVRDARLEANEPITEGLTKAKPSKQIKSKRPSTVIHKPSHVPWVAPLQDGLAQQPWLGFIQRSERWKINARSTLNNEISALAEYLKPSDTEQAVVNEIVDDVSSQLQGVVPSSPQLVGSRPTQLASSNSTVDLMILVPHTHAPDSPHHKPAPMNPRISKSFADVITRAELAMKNSDTFNHCHVIHDKSPALVMSHKTSDLSIRLFCRTNSPRSDDFMRNTLAELPSILPLYMVTRVLLESKALFGWGAASLDSYSLFLLITSFLRQNTDCQRLGEQLLSFLHTYGTQINLSITGISVSPAEFFTPSTIREHERSISSNKTTYPAYLIGQRALMRYKINASNKANLPAARHLCIQDPTNYLNDAGLRCLRTTELQETFSGLYTDLQMALERWSGGNVLGQVLRADFGELVRRKNLGIFYMSLF</sequence>
<keyword evidence="2" id="KW-1185">Reference proteome</keyword>
<dbReference type="PANTHER" id="PTHR23092">
    <property type="entry name" value="POLY(A) RNA POLYMERASE"/>
    <property type="match status" value="1"/>
</dbReference>
<dbReference type="Gene3D" id="3.30.460.10">
    <property type="entry name" value="Beta Polymerase, domain 2"/>
    <property type="match status" value="1"/>
</dbReference>
<dbReference type="GO" id="GO:1990817">
    <property type="term" value="F:poly(A) RNA polymerase activity"/>
    <property type="evidence" value="ECO:0007669"/>
    <property type="project" value="InterPro"/>
</dbReference>
<dbReference type="PANTHER" id="PTHR23092:SF50">
    <property type="entry name" value="MTF2-LIKE C-TERMINAL DOMAIN-CONTAINING PROTEIN"/>
    <property type="match status" value="1"/>
</dbReference>
<dbReference type="GO" id="GO:0003729">
    <property type="term" value="F:mRNA binding"/>
    <property type="evidence" value="ECO:0007669"/>
    <property type="project" value="TreeGrafter"/>
</dbReference>
<dbReference type="GeneID" id="8103052"/>
<dbReference type="GO" id="GO:0031499">
    <property type="term" value="C:TRAMP complex"/>
    <property type="evidence" value="ECO:0007669"/>
    <property type="project" value="TreeGrafter"/>
</dbReference>
<dbReference type="Proteomes" id="UP000001745">
    <property type="component" value="Unassembled WGS sequence"/>
</dbReference>
<dbReference type="OMA" id="LCIQDPT"/>
<evidence type="ECO:0000313" key="2">
    <source>
        <dbReference type="Proteomes" id="UP000001745"/>
    </source>
</evidence>
<evidence type="ECO:0000313" key="1">
    <source>
        <dbReference type="EMBL" id="EED14127.1"/>
    </source>
</evidence>
<evidence type="ECO:0008006" key="3">
    <source>
        <dbReference type="Google" id="ProtNLM"/>
    </source>
</evidence>
<dbReference type="GO" id="GO:0043634">
    <property type="term" value="P:polyadenylation-dependent ncRNA catabolic process"/>
    <property type="evidence" value="ECO:0007669"/>
    <property type="project" value="TreeGrafter"/>
</dbReference>
<proteinExistence type="predicted"/>
<dbReference type="InterPro" id="IPR045862">
    <property type="entry name" value="Trf4-like"/>
</dbReference>
<dbReference type="eggNOG" id="KOG1906">
    <property type="taxonomic scope" value="Eukaryota"/>
</dbReference>
<dbReference type="AlphaFoldDB" id="B8MNN8"/>
<name>B8MNN8_TALSN</name>
<dbReference type="PhylomeDB" id="B8MNN8"/>
<dbReference type="GO" id="GO:0005730">
    <property type="term" value="C:nucleolus"/>
    <property type="evidence" value="ECO:0007669"/>
    <property type="project" value="TreeGrafter"/>
</dbReference>